<name>X1C6H0_9ZZZZ</name>
<proteinExistence type="predicted"/>
<organism evidence="1">
    <name type="scientific">marine sediment metagenome</name>
    <dbReference type="NCBI Taxonomy" id="412755"/>
    <lineage>
        <taxon>unclassified sequences</taxon>
        <taxon>metagenomes</taxon>
        <taxon>ecological metagenomes</taxon>
    </lineage>
</organism>
<dbReference type="AlphaFoldDB" id="X1C6H0"/>
<accession>X1C6H0</accession>
<comment type="caution">
    <text evidence="1">The sequence shown here is derived from an EMBL/GenBank/DDBJ whole genome shotgun (WGS) entry which is preliminary data.</text>
</comment>
<evidence type="ECO:0008006" key="2">
    <source>
        <dbReference type="Google" id="ProtNLM"/>
    </source>
</evidence>
<gene>
    <name evidence="1" type="ORF">S01H4_40011</name>
</gene>
<reference evidence="1" key="1">
    <citation type="journal article" date="2014" name="Front. Microbiol.">
        <title>High frequency of phylogenetically diverse reductive dehalogenase-homologous genes in deep subseafloor sedimentary metagenomes.</title>
        <authorList>
            <person name="Kawai M."/>
            <person name="Futagami T."/>
            <person name="Toyoda A."/>
            <person name="Takaki Y."/>
            <person name="Nishi S."/>
            <person name="Hori S."/>
            <person name="Arai W."/>
            <person name="Tsubouchi T."/>
            <person name="Morono Y."/>
            <person name="Uchiyama I."/>
            <person name="Ito T."/>
            <person name="Fujiyama A."/>
            <person name="Inagaki F."/>
            <person name="Takami H."/>
        </authorList>
    </citation>
    <scope>NUCLEOTIDE SEQUENCE</scope>
    <source>
        <strain evidence="1">Expedition CK06-06</strain>
    </source>
</reference>
<dbReference type="EMBL" id="BART01021747">
    <property type="protein sequence ID" value="GAH03681.1"/>
    <property type="molecule type" value="Genomic_DNA"/>
</dbReference>
<sequence>MIEAVRQGRKILTIRKTPHKLGVKVVEEGGRTFYDHVDTGLRIRITEVWPVRDIDTYVLEKYDDEGFDSPADMVEYIRNDLKMKKFPPCMWAHRFWLIRGGPYEG</sequence>
<evidence type="ECO:0000313" key="1">
    <source>
        <dbReference type="EMBL" id="GAH03681.1"/>
    </source>
</evidence>
<protein>
    <recommendedName>
        <fullName evidence="2">ASCH domain-containing protein</fullName>
    </recommendedName>
</protein>